<accession>A0A1N7PNM9</accession>
<dbReference type="Pfam" id="PF12771">
    <property type="entry name" value="SusD-like_2"/>
    <property type="match status" value="1"/>
</dbReference>
<reference evidence="2" key="1">
    <citation type="submission" date="2017-01" db="EMBL/GenBank/DDBJ databases">
        <authorList>
            <person name="Varghese N."/>
            <person name="Submissions S."/>
        </authorList>
    </citation>
    <scope>NUCLEOTIDE SEQUENCE [LARGE SCALE GENOMIC DNA]</scope>
    <source>
        <strain evidence="2">DSM 46698</strain>
    </source>
</reference>
<dbReference type="InterPro" id="IPR011990">
    <property type="entry name" value="TPR-like_helical_dom_sf"/>
</dbReference>
<dbReference type="STRING" id="529505.SAMN05421761_11854"/>
<name>A0A1N7PNM9_9BACT</name>
<dbReference type="OrthoDB" id="973072at2"/>
<evidence type="ECO:0000313" key="1">
    <source>
        <dbReference type="EMBL" id="SIT12225.1"/>
    </source>
</evidence>
<organism evidence="1 2">
    <name type="scientific">Belliella pelovolcani</name>
    <dbReference type="NCBI Taxonomy" id="529505"/>
    <lineage>
        <taxon>Bacteria</taxon>
        <taxon>Pseudomonadati</taxon>
        <taxon>Bacteroidota</taxon>
        <taxon>Cytophagia</taxon>
        <taxon>Cytophagales</taxon>
        <taxon>Cyclobacteriaceae</taxon>
        <taxon>Belliella</taxon>
    </lineage>
</organism>
<evidence type="ECO:0000313" key="2">
    <source>
        <dbReference type="Proteomes" id="UP000186026"/>
    </source>
</evidence>
<dbReference type="PROSITE" id="PS51257">
    <property type="entry name" value="PROKAR_LIPOPROTEIN"/>
    <property type="match status" value="1"/>
</dbReference>
<dbReference type="AlphaFoldDB" id="A0A1N7PNM9"/>
<gene>
    <name evidence="1" type="ORF">SAMN05421761_11854</name>
</gene>
<dbReference type="InterPro" id="IPR041662">
    <property type="entry name" value="SusD-like_2"/>
</dbReference>
<dbReference type="EMBL" id="FTOP01000018">
    <property type="protein sequence ID" value="SIT12225.1"/>
    <property type="molecule type" value="Genomic_DNA"/>
</dbReference>
<proteinExistence type="predicted"/>
<protein>
    <submittedName>
        <fullName evidence="1">Starch-binding associating with outer membrane</fullName>
    </submittedName>
</protein>
<dbReference type="Proteomes" id="UP000186026">
    <property type="component" value="Unassembled WGS sequence"/>
</dbReference>
<dbReference type="Gene3D" id="1.25.40.390">
    <property type="match status" value="1"/>
</dbReference>
<dbReference type="RefSeq" id="WP_076502790.1">
    <property type="nucleotide sequence ID" value="NZ_FTOP01000018.1"/>
</dbReference>
<sequence length="488" mass="56156">MKNINIKIVICILLGLAACTNDFEELNLDPNRPTEVFPGVILDQLQYRLVNSSIGRARGFAHELMQVTAPRLSINNGVHRYFIEPNNSSGFWNSHYALMTDVEDMYQVSERLDAKAYMGVALILKSWSYSLLTDAFGDVPYSEANRVEEGIIKPSFDEQRLIYTNLLEDLESANELLSQSNTFVYGGDLIFETNGPAGILKWRKFANSLRLRMLLRVLAKDGEVNASQQINMILSNPEKYPLMESNADDAILRYPGSFPFFNPYFNARTLDWREGTYYTEYFINWLNRNNDPRRTVWATTITENGQQVYKGIQSGYPSEVEYTVNTHSSYRDELKTLPELGIMMTYAELEFIKAELALRGFSTGNTIQSHYQNGVLASMNQWKVNLTAAYFDQDEVRLQDNDNFELILEKIIQQKYFALYFNDFQAWFEKRRTGYPILPRGSGIPVENQFPSRITYPNYLQALNAENLDAAVARMGGDTQDTKVWWEK</sequence>
<dbReference type="SUPFAM" id="SSF48452">
    <property type="entry name" value="TPR-like"/>
    <property type="match status" value="1"/>
</dbReference>
<keyword evidence="2" id="KW-1185">Reference proteome</keyword>